<dbReference type="RefSeq" id="WP_094487549.1">
    <property type="nucleotide sequence ID" value="NZ_NOXX01000228.1"/>
</dbReference>
<dbReference type="EMBL" id="NOXX01000228">
    <property type="protein sequence ID" value="OYQ38441.1"/>
    <property type="molecule type" value="Genomic_DNA"/>
</dbReference>
<reference evidence="1 2" key="1">
    <citation type="submission" date="2017-07" db="EMBL/GenBank/DDBJ databases">
        <title>Flavobacterium cyanobacteriorum sp. nov., isolated from cyanobacterial aggregates in a eutrophic lake.</title>
        <authorList>
            <person name="Cai H."/>
        </authorList>
    </citation>
    <scope>NUCLEOTIDE SEQUENCE [LARGE SCALE GENOMIC DNA]</scope>
    <source>
        <strain evidence="1 2">TH167</strain>
    </source>
</reference>
<gene>
    <name evidence="1" type="ORF">CHX27_14885</name>
</gene>
<evidence type="ECO:0000313" key="1">
    <source>
        <dbReference type="EMBL" id="OYQ38441.1"/>
    </source>
</evidence>
<sequence>MKALKIYLLLFPIICLSQSKFNFVKERLVLKKKYEYVYDFQNNYAVFRTFDKKMGVIDSTGNVFIQPTFSFIYNRSELKNLFEVGNRVNRKFKRGYIDLKGNIRIPIDYDNVYYHQEGLIGVSKAGKHGVLDTLNNLVLPLKYDYLFFDGNLIIAETGGAKSLYNYQGKQITDLQFLKISRFKDGKAIVTDANKSNFIIDNQANIVLKPIKDCAFEAILKDDLFLIKDNLSAKFGVVTVKAQFLIPVKFDKLEQTEDVFIATRDGKKGIISRTDSVIKPFIYDHIYPSFREKFSIDGDNKKSSHYTVVKDNLCGIVDLHLEQDVLPMRYKWISTALNSYYIVVNTEDKNGLFLVNGEKLLDEDYQFFNVFENSIFATKNKRPIIVKLDGQKFEELEILADDLVAFTETPHFVTNANQIFSANGKFGIVNYQNKIVVPCEYDFIENIYLSNEFIVKKGKKFGIVNSENKVLLEIEYDAFVIKKEVIEFRKQKLKKYYEVKQGLFNN</sequence>
<proteinExistence type="predicted"/>
<dbReference type="InterPro" id="IPR032774">
    <property type="entry name" value="WG_beta_rep"/>
</dbReference>
<accession>A0A255ZAK2</accession>
<dbReference type="Proteomes" id="UP000216035">
    <property type="component" value="Unassembled WGS sequence"/>
</dbReference>
<dbReference type="PANTHER" id="PTHR37841">
    <property type="entry name" value="GLR2918 PROTEIN"/>
    <property type="match status" value="1"/>
</dbReference>
<dbReference type="OrthoDB" id="5464673at2"/>
<dbReference type="AlphaFoldDB" id="A0A255ZAK2"/>
<evidence type="ECO:0008006" key="3">
    <source>
        <dbReference type="Google" id="ProtNLM"/>
    </source>
</evidence>
<protein>
    <recommendedName>
        <fullName evidence="3">WG repeat-containing protein</fullName>
    </recommendedName>
</protein>
<comment type="caution">
    <text evidence="1">The sequence shown here is derived from an EMBL/GenBank/DDBJ whole genome shotgun (WGS) entry which is preliminary data.</text>
</comment>
<dbReference type="Pfam" id="PF14903">
    <property type="entry name" value="WG_beta_rep"/>
    <property type="match status" value="6"/>
</dbReference>
<keyword evidence="2" id="KW-1185">Reference proteome</keyword>
<name>A0A255ZAK2_9FLAO</name>
<organism evidence="1 2">
    <name type="scientific">Flavobacterium aurantiibacter</name>
    <dbReference type="NCBI Taxonomy" id="2023067"/>
    <lineage>
        <taxon>Bacteria</taxon>
        <taxon>Pseudomonadati</taxon>
        <taxon>Bacteroidota</taxon>
        <taxon>Flavobacteriia</taxon>
        <taxon>Flavobacteriales</taxon>
        <taxon>Flavobacteriaceae</taxon>
        <taxon>Flavobacterium</taxon>
    </lineage>
</organism>
<dbReference type="PANTHER" id="PTHR37841:SF1">
    <property type="entry name" value="DUF3298 DOMAIN-CONTAINING PROTEIN"/>
    <property type="match status" value="1"/>
</dbReference>
<evidence type="ECO:0000313" key="2">
    <source>
        <dbReference type="Proteomes" id="UP000216035"/>
    </source>
</evidence>